<dbReference type="EMBL" id="PXYI01000007">
    <property type="protein sequence ID" value="PSJ37901.1"/>
    <property type="molecule type" value="Genomic_DNA"/>
</dbReference>
<evidence type="ECO:0000256" key="3">
    <source>
        <dbReference type="ARBA" id="ARBA00022525"/>
    </source>
</evidence>
<comment type="subcellular location">
    <subcellularLocation>
        <location evidence="2">Secreted</location>
    </subcellularLocation>
</comment>
<dbReference type="InterPro" id="IPR018511">
    <property type="entry name" value="Hemolysin-typ_Ca-bd_CS"/>
</dbReference>
<evidence type="ECO:0000313" key="6">
    <source>
        <dbReference type="EMBL" id="PSJ37901.1"/>
    </source>
</evidence>
<dbReference type="Pfam" id="PF00353">
    <property type="entry name" value="HemolysinCabind"/>
    <property type="match status" value="8"/>
</dbReference>
<reference evidence="6 7" key="1">
    <citation type="submission" date="2018-03" db="EMBL/GenBank/DDBJ databases">
        <title>The draft genome of Sphingosinicella sp. GL-C-18.</title>
        <authorList>
            <person name="Liu L."/>
            <person name="Li L."/>
            <person name="Liang L."/>
            <person name="Zhang X."/>
            <person name="Wang T."/>
        </authorList>
    </citation>
    <scope>NUCLEOTIDE SEQUENCE [LARGE SCALE GENOMIC DNA]</scope>
    <source>
        <strain evidence="6 7">GL-C-18</strain>
    </source>
</reference>
<dbReference type="PANTHER" id="PTHR38340:SF1">
    <property type="entry name" value="S-LAYER PROTEIN"/>
    <property type="match status" value="1"/>
</dbReference>
<dbReference type="PANTHER" id="PTHR38340">
    <property type="entry name" value="S-LAYER PROTEIN"/>
    <property type="match status" value="1"/>
</dbReference>
<dbReference type="Gene3D" id="2.160.20.160">
    <property type="match status" value="1"/>
</dbReference>
<keyword evidence="4" id="KW-0677">Repeat</keyword>
<dbReference type="InterPro" id="IPR011049">
    <property type="entry name" value="Serralysin-like_metalloprot_C"/>
</dbReference>
<dbReference type="Pfam" id="PF08548">
    <property type="entry name" value="Peptidase_M10_C"/>
    <property type="match status" value="1"/>
</dbReference>
<dbReference type="PROSITE" id="PS00330">
    <property type="entry name" value="HEMOLYSIN_CALCIUM"/>
    <property type="match status" value="3"/>
</dbReference>
<protein>
    <recommendedName>
        <fullName evidence="5">Peptidase M10 serralysin C-terminal domain-containing protein</fullName>
    </recommendedName>
</protein>
<gene>
    <name evidence="6" type="ORF">C7I55_19510</name>
</gene>
<name>A0A2P7QIX2_9SPHN</name>
<dbReference type="Gene3D" id="2.150.10.10">
    <property type="entry name" value="Serralysin-like metalloprotease, C-terminal"/>
    <property type="match status" value="6"/>
</dbReference>
<dbReference type="GO" id="GO:0005509">
    <property type="term" value="F:calcium ion binding"/>
    <property type="evidence" value="ECO:0007669"/>
    <property type="project" value="InterPro"/>
</dbReference>
<dbReference type="OrthoDB" id="6769681at2"/>
<keyword evidence="3" id="KW-0964">Secreted</keyword>
<evidence type="ECO:0000256" key="1">
    <source>
        <dbReference type="ARBA" id="ARBA00001913"/>
    </source>
</evidence>
<dbReference type="InterPro" id="IPR013858">
    <property type="entry name" value="Peptidase_M10B_C"/>
</dbReference>
<evidence type="ECO:0000256" key="2">
    <source>
        <dbReference type="ARBA" id="ARBA00004613"/>
    </source>
</evidence>
<dbReference type="Proteomes" id="UP000241167">
    <property type="component" value="Unassembled WGS sequence"/>
</dbReference>
<proteinExistence type="predicted"/>
<dbReference type="InterPro" id="IPR050557">
    <property type="entry name" value="RTX_toxin/Mannuronan_C5-epim"/>
</dbReference>
<keyword evidence="7" id="KW-1185">Reference proteome</keyword>
<dbReference type="SUPFAM" id="SSF51120">
    <property type="entry name" value="beta-Roll"/>
    <property type="match status" value="4"/>
</dbReference>
<dbReference type="PRINTS" id="PR00313">
    <property type="entry name" value="CABNDNGRPT"/>
</dbReference>
<feature type="domain" description="Peptidase M10 serralysin C-terminal" evidence="5">
    <location>
        <begin position="858"/>
        <end position="975"/>
    </location>
</feature>
<comment type="caution">
    <text evidence="6">The sequence shown here is derived from an EMBL/GenBank/DDBJ whole genome shotgun (WGS) entry which is preliminary data.</text>
</comment>
<sequence length="993" mass="101279">MLKKGCRMATIQRSANVSRKLVEVQSGPESMAVATQITGDWRDNILLGTAGDDVIEALGGQDRVEGRAGNDVIRGGAGHDRLYGEAGDDILLGGDDADSLYGGEGNDRLEGGAGDGNWLQGGLGDDVVIGGDGIDLVLIDAGSDTITSGGGKDQVDYVGSLSGDHQVIDTGADDDRVQIDSRGGTTFRIATGAGDDLVRMAHLSGQAEIDLGAGTDLLEIKAGGITPGALITFLNFQPGADGDRIDWIDFLGEALASWDRSTNPFAAGFLRLRQVGPDAVLDIDTDGTGNTQAYQTLFVFKGANAADFQSPNLGGFNADGSEHPAYSKIGTDADEILAGSAGGDTIDGAGGNDTIRGAEGNDLLRGGAGQDTIDGEIGDDVVEGGEGNDSLRGGRGNDIVRGQGGYDFLYADAGADELDGGAGADWILIQAADTLVKIARGGAGEDHISIEAGRGGDFVIDGGSENDRISLSGLRGTADVTLGTGADVLLLDPIAPELLAGDGQIIVRDFQGEVGGDRLEFASLLKAAAPTWDGTNPFGSGYARLVQSGADALLQFDTNGGGDSFRTLVTFQGRSISSFSSASLDGFSPTGEVPAGITLVGTEAADTLRGGLGGDLIEGLGGNDILDGDAGNDQLFGGVGNDQMTGGTGNDQMTGGSGNDIYFVDSLNDVVVELSGGGFDEIRTGVGAATDMTKIYVMPSNVEVFTGSSTTGQGVRLNGGDNFARLGAGNDFVDAATGGNDNINGGGGDDVIQLGNAFTLLDAVNGGAGQDTVSLSGRYELQLEGANLVGIERLVLNGSTDSAAPNAYNLMMSDGNLGTGAKMVVSAETLSAREKLTFHALNESSGSYDIRGGLAGDSISGGGGADLIWGNLGADRIQGGFGRDVFLYRATNESKVESRDIILAFESGDLIDLTVIDADQDTANGDTDFLFIGSEAFSGVAGELRATVWSVDNSSIVVEADTSGDGLADMSILVVVWQSGTQPHLLGAYDFLL</sequence>
<dbReference type="InterPro" id="IPR001343">
    <property type="entry name" value="Hemolysn_Ca-bd"/>
</dbReference>
<dbReference type="AlphaFoldDB" id="A0A2P7QIX2"/>
<dbReference type="GO" id="GO:0005615">
    <property type="term" value="C:extracellular space"/>
    <property type="evidence" value="ECO:0007669"/>
    <property type="project" value="InterPro"/>
</dbReference>
<evidence type="ECO:0000256" key="4">
    <source>
        <dbReference type="ARBA" id="ARBA00022737"/>
    </source>
</evidence>
<evidence type="ECO:0000259" key="5">
    <source>
        <dbReference type="Pfam" id="PF08548"/>
    </source>
</evidence>
<comment type="cofactor">
    <cofactor evidence="1">
        <name>Ca(2+)</name>
        <dbReference type="ChEBI" id="CHEBI:29108"/>
    </cofactor>
</comment>
<accession>A0A2P7QIX2</accession>
<organism evidence="6 7">
    <name type="scientific">Allosphingosinicella deserti</name>
    <dbReference type="NCBI Taxonomy" id="2116704"/>
    <lineage>
        <taxon>Bacteria</taxon>
        <taxon>Pseudomonadati</taxon>
        <taxon>Pseudomonadota</taxon>
        <taxon>Alphaproteobacteria</taxon>
        <taxon>Sphingomonadales</taxon>
        <taxon>Sphingomonadaceae</taxon>
        <taxon>Allosphingosinicella</taxon>
    </lineage>
</organism>
<evidence type="ECO:0000313" key="7">
    <source>
        <dbReference type="Proteomes" id="UP000241167"/>
    </source>
</evidence>